<sequence>MPEIVAILSGLVGLFVYWLIRLDGMDAIAAQFSTAARARRAQRSRDAEARAAVRSVTEPRDGALALMIKLGSVDDVLLPGAATLVDDAARHVFGYGDKVVEHRTFAEYVARNTPSFSVLFRELAPIFDKKLSPDEKRDLIELLHEVAEAAGGMTPVREAMIDEVQARLLPQKPARA</sequence>
<dbReference type="RefSeq" id="WP_284311652.1">
    <property type="nucleotide sequence ID" value="NZ_BSPC01000015.1"/>
</dbReference>
<reference evidence="2" key="1">
    <citation type="journal article" date="2019" name="Int. J. Syst. Evol. Microbiol.">
        <title>The Global Catalogue of Microorganisms (GCM) 10K type strain sequencing project: providing services to taxonomists for standard genome sequencing and annotation.</title>
        <authorList>
            <consortium name="The Broad Institute Genomics Platform"/>
            <consortium name="The Broad Institute Genome Sequencing Center for Infectious Disease"/>
            <person name="Wu L."/>
            <person name="Ma J."/>
        </authorList>
    </citation>
    <scope>NUCLEOTIDE SEQUENCE [LARGE SCALE GENOMIC DNA]</scope>
    <source>
        <strain evidence="2">NBRC 101365</strain>
    </source>
</reference>
<protein>
    <recommendedName>
        <fullName evidence="3">Tellurite resistance protein TerB</fullName>
    </recommendedName>
</protein>
<keyword evidence="2" id="KW-1185">Reference proteome</keyword>
<accession>A0ABQ6CET2</accession>
<dbReference type="EMBL" id="BSPC01000015">
    <property type="protein sequence ID" value="GLS18781.1"/>
    <property type="molecule type" value="Genomic_DNA"/>
</dbReference>
<evidence type="ECO:0000313" key="1">
    <source>
        <dbReference type="EMBL" id="GLS18781.1"/>
    </source>
</evidence>
<proteinExistence type="predicted"/>
<evidence type="ECO:0000313" key="2">
    <source>
        <dbReference type="Proteomes" id="UP001156882"/>
    </source>
</evidence>
<organism evidence="1 2">
    <name type="scientific">Labrys miyagiensis</name>
    <dbReference type="NCBI Taxonomy" id="346912"/>
    <lineage>
        <taxon>Bacteria</taxon>
        <taxon>Pseudomonadati</taxon>
        <taxon>Pseudomonadota</taxon>
        <taxon>Alphaproteobacteria</taxon>
        <taxon>Hyphomicrobiales</taxon>
        <taxon>Xanthobacteraceae</taxon>
        <taxon>Labrys</taxon>
    </lineage>
</organism>
<comment type="caution">
    <text evidence="1">The sequence shown here is derived from an EMBL/GenBank/DDBJ whole genome shotgun (WGS) entry which is preliminary data.</text>
</comment>
<gene>
    <name evidence="1" type="ORF">GCM10007874_17980</name>
</gene>
<evidence type="ECO:0008006" key="3">
    <source>
        <dbReference type="Google" id="ProtNLM"/>
    </source>
</evidence>
<name>A0ABQ6CET2_9HYPH</name>
<dbReference type="Proteomes" id="UP001156882">
    <property type="component" value="Unassembled WGS sequence"/>
</dbReference>